<evidence type="ECO:0000256" key="12">
    <source>
        <dbReference type="ARBA" id="ARBA00029792"/>
    </source>
</evidence>
<keyword evidence="9" id="KW-0539">Nucleus</keyword>
<dbReference type="InterPro" id="IPR027417">
    <property type="entry name" value="P-loop_NTPase"/>
</dbReference>
<proteinExistence type="inferred from homology"/>
<dbReference type="PIRSF" id="PIRSF037677">
    <property type="entry name" value="DNA_mis_repair_Msh6"/>
    <property type="match status" value="1"/>
</dbReference>
<dbReference type="InterPro" id="IPR007861">
    <property type="entry name" value="DNA_mismatch_repair_MutS_clamp"/>
</dbReference>
<dbReference type="EMBL" id="JARJCW010000011">
    <property type="protein sequence ID" value="KAJ7219137.1"/>
    <property type="molecule type" value="Genomic_DNA"/>
</dbReference>
<keyword evidence="6" id="KW-0067">ATP-binding</keyword>
<evidence type="ECO:0000256" key="14">
    <source>
        <dbReference type="SAM" id="MobiDB-lite"/>
    </source>
</evidence>
<evidence type="ECO:0000256" key="3">
    <source>
        <dbReference type="ARBA" id="ARBA00022151"/>
    </source>
</evidence>
<dbReference type="GO" id="GO:0006298">
    <property type="term" value="P:mismatch repair"/>
    <property type="evidence" value="ECO:0007669"/>
    <property type="project" value="InterPro"/>
</dbReference>
<dbReference type="Gene3D" id="3.40.1170.10">
    <property type="entry name" value="DNA repair protein MutS, domain I"/>
    <property type="match status" value="1"/>
</dbReference>
<evidence type="ECO:0000256" key="10">
    <source>
        <dbReference type="ARBA" id="ARBA00025373"/>
    </source>
</evidence>
<dbReference type="GO" id="GO:0140664">
    <property type="term" value="F:ATP-dependent DNA damage sensor activity"/>
    <property type="evidence" value="ECO:0007669"/>
    <property type="project" value="InterPro"/>
</dbReference>
<dbReference type="FunFam" id="3.40.1170.10:FF:000004">
    <property type="entry name" value="DNA mismatch repair protein"/>
    <property type="match status" value="1"/>
</dbReference>
<dbReference type="Pfam" id="PF01624">
    <property type="entry name" value="MutS_I"/>
    <property type="match status" value="1"/>
</dbReference>
<dbReference type="GO" id="GO:0005524">
    <property type="term" value="F:ATP binding"/>
    <property type="evidence" value="ECO:0007669"/>
    <property type="project" value="UniProtKB-KW"/>
</dbReference>
<comment type="subcellular location">
    <subcellularLocation>
        <location evidence="1">Nucleus</location>
    </subcellularLocation>
</comment>
<evidence type="ECO:0000256" key="4">
    <source>
        <dbReference type="ARBA" id="ARBA00022741"/>
    </source>
</evidence>
<dbReference type="PROSITE" id="PS00486">
    <property type="entry name" value="DNA_MISMATCH_REPAIR_2"/>
    <property type="match status" value="1"/>
</dbReference>
<dbReference type="Pfam" id="PF05192">
    <property type="entry name" value="MutS_III"/>
    <property type="match status" value="1"/>
</dbReference>
<dbReference type="Gene3D" id="1.10.1420.10">
    <property type="match status" value="2"/>
</dbReference>
<comment type="caution">
    <text evidence="16">The sequence shown here is derived from an EMBL/GenBank/DDBJ whole genome shotgun (WGS) entry which is preliminary data.</text>
</comment>
<keyword evidence="7" id="KW-0238">DNA-binding</keyword>
<protein>
    <recommendedName>
        <fullName evidence="3 13">DNA mismatch repair protein MSH3</fullName>
    </recommendedName>
    <alternativeName>
        <fullName evidence="3 13">DNA mismatch repair protein MSH3</fullName>
    </alternativeName>
    <alternativeName>
        <fullName evidence="12">MutS protein homolog 3</fullName>
    </alternativeName>
</protein>
<keyword evidence="8" id="KW-0234">DNA repair</keyword>
<dbReference type="SUPFAM" id="SSF55271">
    <property type="entry name" value="DNA repair protein MutS, domain I"/>
    <property type="match status" value="1"/>
</dbReference>
<comment type="similarity">
    <text evidence="2">Belongs to the DNA mismatch repair MutS family. MSH3 subfamily.</text>
</comment>
<evidence type="ECO:0000313" key="16">
    <source>
        <dbReference type="EMBL" id="KAJ7219137.1"/>
    </source>
</evidence>
<dbReference type="InterPro" id="IPR045076">
    <property type="entry name" value="MutS"/>
</dbReference>
<dbReference type="InterPro" id="IPR036187">
    <property type="entry name" value="DNA_mismatch_repair_MutS_sf"/>
</dbReference>
<feature type="region of interest" description="Disordered" evidence="14">
    <location>
        <begin position="7"/>
        <end position="27"/>
    </location>
</feature>
<dbReference type="InterPro" id="IPR007695">
    <property type="entry name" value="DNA_mismatch_repair_MutS-lik_N"/>
</dbReference>
<evidence type="ECO:0000313" key="17">
    <source>
        <dbReference type="Proteomes" id="UP001219525"/>
    </source>
</evidence>
<evidence type="ECO:0000256" key="7">
    <source>
        <dbReference type="ARBA" id="ARBA00023125"/>
    </source>
</evidence>
<reference evidence="16" key="1">
    <citation type="submission" date="2023-03" db="EMBL/GenBank/DDBJ databases">
        <title>Massive genome expansion in bonnet fungi (Mycena s.s.) driven by repeated elements and novel gene families across ecological guilds.</title>
        <authorList>
            <consortium name="Lawrence Berkeley National Laboratory"/>
            <person name="Harder C.B."/>
            <person name="Miyauchi S."/>
            <person name="Viragh M."/>
            <person name="Kuo A."/>
            <person name="Thoen E."/>
            <person name="Andreopoulos B."/>
            <person name="Lu D."/>
            <person name="Skrede I."/>
            <person name="Drula E."/>
            <person name="Henrissat B."/>
            <person name="Morin E."/>
            <person name="Kohler A."/>
            <person name="Barry K."/>
            <person name="LaButti K."/>
            <person name="Morin E."/>
            <person name="Salamov A."/>
            <person name="Lipzen A."/>
            <person name="Mereny Z."/>
            <person name="Hegedus B."/>
            <person name="Baldrian P."/>
            <person name="Stursova M."/>
            <person name="Weitz H."/>
            <person name="Taylor A."/>
            <person name="Grigoriev I.V."/>
            <person name="Nagy L.G."/>
            <person name="Martin F."/>
            <person name="Kauserud H."/>
        </authorList>
    </citation>
    <scope>NUCLEOTIDE SEQUENCE</scope>
    <source>
        <strain evidence="16">9144</strain>
    </source>
</reference>
<dbReference type="Proteomes" id="UP001219525">
    <property type="component" value="Unassembled WGS sequence"/>
</dbReference>
<evidence type="ECO:0000256" key="8">
    <source>
        <dbReference type="ARBA" id="ARBA00023204"/>
    </source>
</evidence>
<gene>
    <name evidence="16" type="ORF">GGX14DRAFT_355591</name>
</gene>
<keyword evidence="5" id="KW-0227">DNA damage</keyword>
<dbReference type="PANTHER" id="PTHR11361">
    <property type="entry name" value="DNA MISMATCH REPAIR PROTEIN MUTS FAMILY MEMBER"/>
    <property type="match status" value="1"/>
</dbReference>
<dbReference type="InterPro" id="IPR016151">
    <property type="entry name" value="DNA_mismatch_repair_MutS_N"/>
</dbReference>
<dbReference type="InterPro" id="IPR000432">
    <property type="entry name" value="DNA_mismatch_repair_MutS_C"/>
</dbReference>
<evidence type="ECO:0000256" key="6">
    <source>
        <dbReference type="ARBA" id="ARBA00022840"/>
    </source>
</evidence>
<dbReference type="GO" id="GO:0005634">
    <property type="term" value="C:nucleus"/>
    <property type="evidence" value="ECO:0007669"/>
    <property type="project" value="UniProtKB-SubCell"/>
</dbReference>
<sequence length="1013" mass="113037">MFQRYLFKEQDGDCPLPDSSNSRTGLRNAFKRKLLSRNDPYKLPDFSTIDSNGSNRDSDHAFSELSKFFSESKNNKAKFKASEEIGPSGEPYTPLEKQILSLKKDNPNVLLMIEVGYKYKFFGEDAKVAAKELGMVCYPDRNFFVASVPTHRRDIHLKTLLSQGYKVGIVQQIETAALKKAGDNRNAPFERKLVQLFTAATYVDGLDSVEKSDKYASPRVVCIIESERTTTTGADVCIGMISVSPSDGDVVWDAFDDSPMRIELEIKIMTQTRLSHSQPTELLTQRKGLSKCTEKMLKHFTEIPTVGARIRTEYFDDIMPFSVAFEYITTFYTINKQDPENSKAVSSPILLPFTDSWLCLGHLLAAITDFPKPVVVALACTIRYLSAFNIAATLSQTSFFTRFTSQTHMLLAGNTLANLEIFQNETDYTVKGSLMWVLDRTQTTFGARMLKSWVGKPLVSKSALQERTDAVEEILSSSSEKLAGLRQLLKRLPDLAKGLCRIQYKQCTPQELVVLLSAFHKIGSAFTATATSADVGFKSKLLNQIVFSLPPLKSPMKELLDVINIEEAKEGRKDCMWKISERFPELEDNIMVSSTVETELDQELVSIRKTLKMPSLKYTCVAGEEYLVEVKKSDKRPIPASYHPAVSKTKYVERYRSPEVKLKLEERARWQESLQIESSRAFLKFLDEVIAHYAIMRSAVQQLAVADCLMSLAQVALRDTNNYVKPQFVDGDGSDTLDIIDGRHPMVVEALRSDPFVPNSISFSKNDRCKVITGPNMGGKSSCVRMIALIAIMAQIGSYVPAKSVRLGIFDSVLSRMGAYDEIARGRSTFMVEMTETSEILHTATSKSLVILDELGRGTSTFDGMAIAHSVLHQLVASTRCITLFITHYPLVAAELEKIFPENIQNMHVGYRTGERGLDGRRDVTFLYNLTNGIAPDSFGVECARLAGLPEGILASATKQSLAMETAVSVRTRRNASLKRLQLLQDLLQKPATHIEVAATLDAIQSLSRLHPS</sequence>
<evidence type="ECO:0000256" key="1">
    <source>
        <dbReference type="ARBA" id="ARBA00004123"/>
    </source>
</evidence>
<dbReference type="AlphaFoldDB" id="A0AAD6VPE4"/>
<evidence type="ECO:0000256" key="5">
    <source>
        <dbReference type="ARBA" id="ARBA00022763"/>
    </source>
</evidence>
<dbReference type="InterPro" id="IPR017261">
    <property type="entry name" value="DNA_mismatch_repair_MutS/MSH"/>
</dbReference>
<keyword evidence="4" id="KW-0547">Nucleotide-binding</keyword>
<keyword evidence="17" id="KW-1185">Reference proteome</keyword>
<name>A0AAD6VPE4_9AGAR</name>
<evidence type="ECO:0000256" key="2">
    <source>
        <dbReference type="ARBA" id="ARBA00007094"/>
    </source>
</evidence>
<dbReference type="PANTHER" id="PTHR11361:SF122">
    <property type="entry name" value="DNA MISMATCH REPAIR PROTEIN MSH3"/>
    <property type="match status" value="1"/>
</dbReference>
<dbReference type="Gene3D" id="3.30.420.110">
    <property type="entry name" value="MutS, connector domain"/>
    <property type="match status" value="1"/>
</dbReference>
<feature type="domain" description="DNA mismatch repair proteins mutS family" evidence="15">
    <location>
        <begin position="848"/>
        <end position="864"/>
    </location>
</feature>
<comment type="function">
    <text evidence="10">Component of the post-replicative DNA mismatch repair system (MMR). Heterodimerizes with MSH2 to form MutS beta, which binds to DNA mismatches thereby initiating DNA repair. MSH3 provides substrate-binding and substrate specificity to the complex. When bound, the MutS beta heterodimer bends the DNA helix and shields approximately 20 base pairs. Acts mainly to repair insertion-deletion loops (IDLs) from 2 to 13 nucleotides in size, but can also repair base-base and single insertion-deletion mismatches that occur during replication. After mismatch binding, forms a ternary complex with the MutL alpha heterodimer, which is thought to be responsible for directing the downstream MMR events, including strand discrimination, excision, and resynthesis. ATP binding and hydrolysis play a pivotal role in mismatch repair functions.</text>
</comment>
<evidence type="ECO:0000256" key="11">
    <source>
        <dbReference type="ARBA" id="ARBA00025902"/>
    </source>
</evidence>
<dbReference type="GO" id="GO:0030983">
    <property type="term" value="F:mismatched DNA binding"/>
    <property type="evidence" value="ECO:0007669"/>
    <property type="project" value="InterPro"/>
</dbReference>
<evidence type="ECO:0000256" key="13">
    <source>
        <dbReference type="ARBA" id="ARBA00073774"/>
    </source>
</evidence>
<dbReference type="SUPFAM" id="SSF52540">
    <property type="entry name" value="P-loop containing nucleoside triphosphate hydrolases"/>
    <property type="match status" value="1"/>
</dbReference>
<dbReference type="InterPro" id="IPR007696">
    <property type="entry name" value="DNA_mismatch_repair_MutS_core"/>
</dbReference>
<comment type="subunit">
    <text evidence="11">Heterodimer consisting of MSH2-MSH3 (MutS beta). Forms a ternary complex with MutL alpha (MLH1-PMS1).</text>
</comment>
<evidence type="ECO:0000259" key="15">
    <source>
        <dbReference type="PROSITE" id="PS00486"/>
    </source>
</evidence>
<organism evidence="16 17">
    <name type="scientific">Mycena pura</name>
    <dbReference type="NCBI Taxonomy" id="153505"/>
    <lineage>
        <taxon>Eukaryota</taxon>
        <taxon>Fungi</taxon>
        <taxon>Dikarya</taxon>
        <taxon>Basidiomycota</taxon>
        <taxon>Agaricomycotina</taxon>
        <taxon>Agaricomycetes</taxon>
        <taxon>Agaricomycetidae</taxon>
        <taxon>Agaricales</taxon>
        <taxon>Marasmiineae</taxon>
        <taxon>Mycenaceae</taxon>
        <taxon>Mycena</taxon>
    </lineage>
</organism>
<dbReference type="Pfam" id="PF00488">
    <property type="entry name" value="MutS_V"/>
    <property type="match status" value="1"/>
</dbReference>
<evidence type="ECO:0000256" key="9">
    <source>
        <dbReference type="ARBA" id="ARBA00023242"/>
    </source>
</evidence>
<dbReference type="Pfam" id="PF05190">
    <property type="entry name" value="MutS_IV"/>
    <property type="match status" value="1"/>
</dbReference>
<dbReference type="SMART" id="SM00534">
    <property type="entry name" value="MUTSac"/>
    <property type="match status" value="1"/>
</dbReference>
<dbReference type="GO" id="GO:0006312">
    <property type="term" value="P:mitotic recombination"/>
    <property type="evidence" value="ECO:0007669"/>
    <property type="project" value="TreeGrafter"/>
</dbReference>
<dbReference type="SUPFAM" id="SSF48334">
    <property type="entry name" value="DNA repair protein MutS, domain III"/>
    <property type="match status" value="1"/>
</dbReference>
<dbReference type="InterPro" id="IPR036678">
    <property type="entry name" value="MutS_con_dom_sf"/>
</dbReference>
<accession>A0AAD6VPE4</accession>
<dbReference type="SMART" id="SM00533">
    <property type="entry name" value="MUTSd"/>
    <property type="match status" value="1"/>
</dbReference>
<dbReference type="Gene3D" id="3.40.50.300">
    <property type="entry name" value="P-loop containing nucleotide triphosphate hydrolases"/>
    <property type="match status" value="1"/>
</dbReference>